<dbReference type="GO" id="GO:0050660">
    <property type="term" value="F:flavin adenine dinucleotide binding"/>
    <property type="evidence" value="ECO:0007669"/>
    <property type="project" value="InterPro"/>
</dbReference>
<dbReference type="AlphaFoldDB" id="A0A6N2TB91"/>
<proteinExistence type="inferred from homology"/>
<dbReference type="GO" id="GO:0009055">
    <property type="term" value="F:electron transfer activity"/>
    <property type="evidence" value="ECO:0007669"/>
    <property type="project" value="InterPro"/>
</dbReference>
<comment type="function">
    <text evidence="3">The electron transfer flavoprotein serves as a specific electron acceptor for other dehydrogenases. It transfers the electrons to the main respiratory chain via ETF-ubiquinone oxidoreductase (ETF dehydrogenase).</text>
</comment>
<reference evidence="7" key="1">
    <citation type="submission" date="2019-11" db="EMBL/GenBank/DDBJ databases">
        <authorList>
            <person name="Feng L."/>
        </authorList>
    </citation>
    <scope>NUCLEOTIDE SEQUENCE</scope>
    <source>
        <strain evidence="7">AodontolyticusLFYP35</strain>
    </source>
</reference>
<feature type="binding site" evidence="4">
    <location>
        <begin position="239"/>
        <end position="240"/>
    </location>
    <ligand>
        <name>FAD</name>
        <dbReference type="ChEBI" id="CHEBI:57692"/>
    </ligand>
</feature>
<comment type="cofactor">
    <cofactor evidence="4">
        <name>FAD</name>
        <dbReference type="ChEBI" id="CHEBI:57692"/>
    </cofactor>
    <text evidence="4">Binds 1 FAD per dimer.</text>
</comment>
<dbReference type="PIRSF" id="PIRSF000089">
    <property type="entry name" value="Electra_flavoP_a"/>
    <property type="match status" value="1"/>
</dbReference>
<evidence type="ECO:0000259" key="6">
    <source>
        <dbReference type="Pfam" id="PF01012"/>
    </source>
</evidence>
<protein>
    <submittedName>
        <fullName evidence="7">Electron transfer flavoprotein subunit alpha</fullName>
    </submittedName>
</protein>
<dbReference type="InterPro" id="IPR029035">
    <property type="entry name" value="DHS-like_NAD/FAD-binding_dom"/>
</dbReference>
<dbReference type="PANTHER" id="PTHR43153">
    <property type="entry name" value="ELECTRON TRANSFER FLAVOPROTEIN ALPHA"/>
    <property type="match status" value="1"/>
</dbReference>
<comment type="similarity">
    <text evidence="1">Belongs to the ETF alpha-subunit/FixB family.</text>
</comment>
<evidence type="ECO:0000256" key="4">
    <source>
        <dbReference type="PIRSR" id="PIRSR000089-1"/>
    </source>
</evidence>
<feature type="domain" description="Electron transfer flavoprotein alpha/beta-subunit N-terminal" evidence="6">
    <location>
        <begin position="15"/>
        <end position="171"/>
    </location>
</feature>
<accession>A0A6N2TB91</accession>
<keyword evidence="4" id="KW-0274">FAD</keyword>
<dbReference type="PANTHER" id="PTHR43153:SF1">
    <property type="entry name" value="ELECTRON TRANSFER FLAVOPROTEIN SUBUNIT ALPHA, MITOCHONDRIAL"/>
    <property type="match status" value="1"/>
</dbReference>
<dbReference type="EMBL" id="CACRSM010000002">
    <property type="protein sequence ID" value="VYT01301.1"/>
    <property type="molecule type" value="Genomic_DNA"/>
</dbReference>
<evidence type="ECO:0000313" key="7">
    <source>
        <dbReference type="EMBL" id="VYT01301.1"/>
    </source>
</evidence>
<dbReference type="InterPro" id="IPR014731">
    <property type="entry name" value="ETF_asu_C"/>
</dbReference>
<dbReference type="InterPro" id="IPR014729">
    <property type="entry name" value="Rossmann-like_a/b/a_fold"/>
</dbReference>
<dbReference type="Pfam" id="PF01012">
    <property type="entry name" value="ETF"/>
    <property type="match status" value="1"/>
</dbReference>
<gene>
    <name evidence="7" type="primary">etfA_1</name>
    <name evidence="7" type="ORF">AOLFYP35_01206</name>
</gene>
<evidence type="ECO:0000256" key="2">
    <source>
        <dbReference type="ARBA" id="ARBA00011355"/>
    </source>
</evidence>
<comment type="subunit">
    <text evidence="2">Heterodimer of an alpha and a beta subunit.</text>
</comment>
<sequence length="332" mass="34976">MKALLNSAVVVLDLVSTEGTIDARHKDIIAQARACCEELHAIVLCPEILDSLRGELGRIGVSSVIPIVCPEAAITTSALLPSLESAYRSLNLPGAPIFFATRFLDRECAASLAVILGGCAIAEAVEIHVEEDRLRATTDALGGSWRGEVLATAAPACVCLRSRGLIPQENDGQCRVGEPIVLSLSDKTTRVHERAYQSGDGRPKVTEAQVVVVGGRGAGQDWSLVEDLADALGAGIGATRDAVDEGWAKRSAQIGQTGVTIAPKLYISLGVSGAIHHTIGMMSSGTIVAVCDDPDAPIFEIADFGVVGDLYEIVPQALEHIRAWRANEPQDN</sequence>
<dbReference type="GO" id="GO:0033539">
    <property type="term" value="P:fatty acid beta-oxidation using acyl-CoA dehydrogenase"/>
    <property type="evidence" value="ECO:0007669"/>
    <property type="project" value="TreeGrafter"/>
</dbReference>
<feature type="binding site" evidence="4">
    <location>
        <position position="216"/>
    </location>
    <ligand>
        <name>FAD</name>
        <dbReference type="ChEBI" id="CHEBI:57692"/>
    </ligand>
</feature>
<evidence type="ECO:0000256" key="3">
    <source>
        <dbReference type="ARBA" id="ARBA00025649"/>
    </source>
</evidence>
<keyword evidence="4" id="KW-0285">Flavoprotein</keyword>
<name>A0A6N2TB91_9ACTO</name>
<dbReference type="InterPro" id="IPR001308">
    <property type="entry name" value="ETF_a/FixB"/>
</dbReference>
<feature type="domain" description="Electron transfer flavoprotein alpha subunit C-terminal" evidence="5">
    <location>
        <begin position="205"/>
        <end position="281"/>
    </location>
</feature>
<dbReference type="SUPFAM" id="SSF52467">
    <property type="entry name" value="DHS-like NAD/FAD-binding domain"/>
    <property type="match status" value="1"/>
</dbReference>
<feature type="binding site" evidence="4">
    <location>
        <begin position="253"/>
        <end position="257"/>
    </location>
    <ligand>
        <name>FAD</name>
        <dbReference type="ChEBI" id="CHEBI:57692"/>
    </ligand>
</feature>
<evidence type="ECO:0000259" key="5">
    <source>
        <dbReference type="Pfam" id="PF00766"/>
    </source>
</evidence>
<dbReference type="SUPFAM" id="SSF52402">
    <property type="entry name" value="Adenine nucleotide alpha hydrolases-like"/>
    <property type="match status" value="1"/>
</dbReference>
<dbReference type="Gene3D" id="3.40.50.1220">
    <property type="entry name" value="TPP-binding domain"/>
    <property type="match status" value="1"/>
</dbReference>
<feature type="binding site" evidence="4">
    <location>
        <begin position="270"/>
        <end position="277"/>
    </location>
    <ligand>
        <name>FAD</name>
        <dbReference type="ChEBI" id="CHEBI:57692"/>
    </ligand>
</feature>
<dbReference type="InterPro" id="IPR014730">
    <property type="entry name" value="ETF_a/b_N"/>
</dbReference>
<dbReference type="Gene3D" id="3.40.50.620">
    <property type="entry name" value="HUPs"/>
    <property type="match status" value="1"/>
</dbReference>
<dbReference type="Pfam" id="PF00766">
    <property type="entry name" value="ETF_alpha"/>
    <property type="match status" value="1"/>
</dbReference>
<evidence type="ECO:0000256" key="1">
    <source>
        <dbReference type="ARBA" id="ARBA00005817"/>
    </source>
</evidence>
<organism evidence="7">
    <name type="scientific">Schaalia odontolytica</name>
    <dbReference type="NCBI Taxonomy" id="1660"/>
    <lineage>
        <taxon>Bacteria</taxon>
        <taxon>Bacillati</taxon>
        <taxon>Actinomycetota</taxon>
        <taxon>Actinomycetes</taxon>
        <taxon>Actinomycetales</taxon>
        <taxon>Actinomycetaceae</taxon>
        <taxon>Schaalia</taxon>
    </lineage>
</organism>